<keyword evidence="2" id="KW-1185">Reference proteome</keyword>
<dbReference type="Proteomes" id="UP000036780">
    <property type="component" value="Unassembled WGS sequence"/>
</dbReference>
<evidence type="ECO:0000313" key="2">
    <source>
        <dbReference type="Proteomes" id="UP000036780"/>
    </source>
</evidence>
<dbReference type="GeneID" id="66871497"/>
<protein>
    <recommendedName>
        <fullName evidence="3">AroM protein</fullName>
    </recommendedName>
</protein>
<dbReference type="AlphaFoldDB" id="A0A0L0QLT7"/>
<evidence type="ECO:0008006" key="3">
    <source>
        <dbReference type="Google" id="ProtNLM"/>
    </source>
</evidence>
<reference evidence="2" key="1">
    <citation type="submission" date="2015-07" db="EMBL/GenBank/DDBJ databases">
        <title>Fjat-10053 dsm26.</title>
        <authorList>
            <person name="Liu B."/>
            <person name="Wang J."/>
            <person name="Zhu Y."/>
            <person name="Liu G."/>
            <person name="Chen Q."/>
            <person name="Chen Z."/>
            <person name="Lan J."/>
            <person name="Che J."/>
            <person name="Ge C."/>
            <person name="Shi H."/>
            <person name="Pan Z."/>
            <person name="Liu X."/>
        </authorList>
    </citation>
    <scope>NUCLEOTIDE SEQUENCE [LARGE SCALE GENOMIC DNA]</scope>
    <source>
        <strain evidence="2">DSM 26</strain>
    </source>
</reference>
<dbReference type="InterPro" id="IPR010843">
    <property type="entry name" value="Uncharacterised_AroM"/>
</dbReference>
<dbReference type="RefSeq" id="WP_050352030.1">
    <property type="nucleotide sequence ID" value="NZ_CP073011.1"/>
</dbReference>
<dbReference type="NCBIfam" id="NF007788">
    <property type="entry name" value="PRK10481.1"/>
    <property type="match status" value="1"/>
</dbReference>
<dbReference type="Pfam" id="PF07302">
    <property type="entry name" value="AroM"/>
    <property type="match status" value="1"/>
</dbReference>
<gene>
    <name evidence="1" type="ORF">AFK71_13490</name>
</gene>
<dbReference type="OrthoDB" id="9798683at2"/>
<name>A0A0L0QLT7_VIRPA</name>
<sequence>MSKGLIGVLTIGQSPRTDVTPSFEKILGEEIKLIERGALDRLKMEDMQLISPDLTEQTYISRLRNGEAVKIGKQRLLPLLQRELTELEMNVEVVMMLCTGDFPTLNATKPIIYPDQILTHTVQAISPTGILGLIIPLEEQRETLIEKWATCNLTLITEVASPYEKSDVKGAAERLQQHGADLIVLDCMGYNEHHKKMAIVGSGLPVILPRTLTARIALEYIEK</sequence>
<organism evidence="1 2">
    <name type="scientific">Virgibacillus pantothenticus</name>
    <dbReference type="NCBI Taxonomy" id="1473"/>
    <lineage>
        <taxon>Bacteria</taxon>
        <taxon>Bacillati</taxon>
        <taxon>Bacillota</taxon>
        <taxon>Bacilli</taxon>
        <taxon>Bacillales</taxon>
        <taxon>Bacillaceae</taxon>
        <taxon>Virgibacillus</taxon>
    </lineage>
</organism>
<accession>A0A0L0QLT7</accession>
<comment type="caution">
    <text evidence="1">The sequence shown here is derived from an EMBL/GenBank/DDBJ whole genome shotgun (WGS) entry which is preliminary data.</text>
</comment>
<dbReference type="EMBL" id="LGTO01000007">
    <property type="protein sequence ID" value="KNE19494.1"/>
    <property type="molecule type" value="Genomic_DNA"/>
</dbReference>
<evidence type="ECO:0000313" key="1">
    <source>
        <dbReference type="EMBL" id="KNE19494.1"/>
    </source>
</evidence>
<dbReference type="PATRIC" id="fig|1473.5.peg.1302"/>
<proteinExistence type="predicted"/>